<evidence type="ECO:0000313" key="5">
    <source>
        <dbReference type="EMBL" id="MUP42750.1"/>
    </source>
</evidence>
<dbReference type="SUPFAM" id="SSF50974">
    <property type="entry name" value="Nitrous oxide reductase, N-terminal domain"/>
    <property type="match status" value="1"/>
</dbReference>
<evidence type="ECO:0000256" key="4">
    <source>
        <dbReference type="SAM" id="Phobius"/>
    </source>
</evidence>
<keyword evidence="4" id="KW-1133">Transmembrane helix</keyword>
<dbReference type="InterPro" id="IPR009722">
    <property type="entry name" value="YjiK/CarP"/>
</dbReference>
<gene>
    <name evidence="5" type="ORF">FLP08_09200</name>
</gene>
<evidence type="ECO:0000256" key="1">
    <source>
        <dbReference type="ARBA" id="ARBA00004236"/>
    </source>
</evidence>
<dbReference type="AlphaFoldDB" id="A0A7K1LQL2"/>
<feature type="transmembrane region" description="Helical" evidence="4">
    <location>
        <begin position="6"/>
        <end position="23"/>
    </location>
</feature>
<keyword evidence="4" id="KW-0812">Transmembrane</keyword>
<dbReference type="RefSeq" id="WP_156276206.1">
    <property type="nucleotide sequence ID" value="NZ_BAABGI010000003.1"/>
</dbReference>
<dbReference type="Pfam" id="PF06977">
    <property type="entry name" value="SdiA-regulated"/>
    <property type="match status" value="1"/>
</dbReference>
<evidence type="ECO:0000256" key="2">
    <source>
        <dbReference type="ARBA" id="ARBA00022475"/>
    </source>
</evidence>
<comment type="caution">
    <text evidence="5">The sequence shown here is derived from an EMBL/GenBank/DDBJ whole genome shotgun (WGS) entry which is preliminary data.</text>
</comment>
<dbReference type="OrthoDB" id="5292493at2"/>
<sequence>MTKWAVGIVIFILVIAGVIYGIYQKNDYDFNDTTVEYTILQTWEMPEELREISGIYWLGDERIACIQDEDGYIFIYDLKTSRIVDKYKFAGSGDYEAITSLNDEFWVVESNGTLFNIKDLKGIEEDAVEIKLDFEYRNNIEGLAASKQGNLWLIVKERNLDNRGDYRGIYAFDPETRNLDKTPVLKINFNDPAFDRLRTNNPRQLIRPSDMSFHPETNELYVLDAEFQKLLILKPSGKIKELHLLDPEKFTQPEGICFSPSGRMFISNEALGGPANIIELKFDKNQDF</sequence>
<comment type="subcellular location">
    <subcellularLocation>
        <location evidence="1">Cell membrane</location>
    </subcellularLocation>
</comment>
<dbReference type="InterPro" id="IPR011045">
    <property type="entry name" value="N2O_reductase_N"/>
</dbReference>
<protein>
    <submittedName>
        <fullName evidence="5">SdiA-regulated superfamily protein</fullName>
    </submittedName>
</protein>
<dbReference type="GO" id="GO:0005886">
    <property type="term" value="C:plasma membrane"/>
    <property type="evidence" value="ECO:0007669"/>
    <property type="project" value="UniProtKB-SubCell"/>
</dbReference>
<proteinExistence type="predicted"/>
<dbReference type="Proteomes" id="UP000460416">
    <property type="component" value="Unassembled WGS sequence"/>
</dbReference>
<keyword evidence="2" id="KW-1003">Cell membrane</keyword>
<reference evidence="5 6" key="1">
    <citation type="submission" date="2019-07" db="EMBL/GenBank/DDBJ databases">
        <title>Gramella aestuarii sp. nov., isolated from a tidal flat, and emended description of Gramella echinicola.</title>
        <authorList>
            <person name="Liu L."/>
        </authorList>
    </citation>
    <scope>NUCLEOTIDE SEQUENCE [LARGE SCALE GENOMIC DNA]</scope>
    <source>
        <strain evidence="5 6">BS12</strain>
    </source>
</reference>
<dbReference type="EMBL" id="VJVW01000003">
    <property type="protein sequence ID" value="MUP42750.1"/>
    <property type="molecule type" value="Genomic_DNA"/>
</dbReference>
<organism evidence="5 6">
    <name type="scientific">Christiangramia aestuarii</name>
    <dbReference type="NCBI Taxonomy" id="1028746"/>
    <lineage>
        <taxon>Bacteria</taxon>
        <taxon>Pseudomonadati</taxon>
        <taxon>Bacteroidota</taxon>
        <taxon>Flavobacteriia</taxon>
        <taxon>Flavobacteriales</taxon>
        <taxon>Flavobacteriaceae</taxon>
        <taxon>Christiangramia</taxon>
    </lineage>
</organism>
<accession>A0A7K1LQL2</accession>
<evidence type="ECO:0000256" key="3">
    <source>
        <dbReference type="ARBA" id="ARBA00023136"/>
    </source>
</evidence>
<keyword evidence="3 4" id="KW-0472">Membrane</keyword>
<name>A0A7K1LQL2_9FLAO</name>
<keyword evidence="6" id="KW-1185">Reference proteome</keyword>
<evidence type="ECO:0000313" key="6">
    <source>
        <dbReference type="Proteomes" id="UP000460416"/>
    </source>
</evidence>